<dbReference type="SUPFAM" id="SSF47413">
    <property type="entry name" value="lambda repressor-like DNA-binding domains"/>
    <property type="match status" value="1"/>
</dbReference>
<gene>
    <name evidence="1" type="ORF">LEP1GSC060_3596</name>
</gene>
<keyword evidence="2" id="KW-1185">Reference proteome</keyword>
<evidence type="ECO:0000313" key="2">
    <source>
        <dbReference type="Proteomes" id="UP000012313"/>
    </source>
</evidence>
<accession>N1WJU1</accession>
<dbReference type="GO" id="GO:0003677">
    <property type="term" value="F:DNA binding"/>
    <property type="evidence" value="ECO:0007669"/>
    <property type="project" value="InterPro"/>
</dbReference>
<evidence type="ECO:0008006" key="3">
    <source>
        <dbReference type="Google" id="ProtNLM"/>
    </source>
</evidence>
<name>N1WJU1_9LEPT</name>
<evidence type="ECO:0000313" key="1">
    <source>
        <dbReference type="EMBL" id="EMY79215.1"/>
    </source>
</evidence>
<protein>
    <recommendedName>
        <fullName evidence="3">Bacteriophage CI repressor protein</fullName>
    </recommendedName>
</protein>
<organism evidence="1 2">
    <name type="scientific">Leptospira weilii serovar Ranarum str. ICFT</name>
    <dbReference type="NCBI Taxonomy" id="1218598"/>
    <lineage>
        <taxon>Bacteria</taxon>
        <taxon>Pseudomonadati</taxon>
        <taxon>Spirochaetota</taxon>
        <taxon>Spirochaetia</taxon>
        <taxon>Leptospirales</taxon>
        <taxon>Leptospiraceae</taxon>
        <taxon>Leptospira</taxon>
    </lineage>
</organism>
<dbReference type="RefSeq" id="WP_002995726.1">
    <property type="nucleotide sequence ID" value="NZ_AOHC02000013.1"/>
</dbReference>
<comment type="caution">
    <text evidence="1">The sequence shown here is derived from an EMBL/GenBank/DDBJ whole genome shotgun (WGS) entry which is preliminary data.</text>
</comment>
<reference evidence="1" key="1">
    <citation type="submission" date="2013-03" db="EMBL/GenBank/DDBJ databases">
        <authorList>
            <person name="Harkins D.M."/>
            <person name="Durkin A.S."/>
            <person name="Brinkac L.M."/>
            <person name="Haft D.H."/>
            <person name="Selengut J.D."/>
            <person name="Sanka R."/>
            <person name="DePew J."/>
            <person name="Purushe J."/>
            <person name="Hartskeerl R.A."/>
            <person name="Ahmed A."/>
            <person name="van der Linden H."/>
            <person name="Goris M.G.A."/>
            <person name="Vinetz J.M."/>
            <person name="Sutton G.G."/>
            <person name="Nierman W.C."/>
            <person name="Fouts D.E."/>
        </authorList>
    </citation>
    <scope>NUCLEOTIDE SEQUENCE [LARGE SCALE GENOMIC DNA]</scope>
    <source>
        <strain evidence="1">ICFT</strain>
    </source>
</reference>
<dbReference type="InterPro" id="IPR010982">
    <property type="entry name" value="Lambda_DNA-bd_dom_sf"/>
</dbReference>
<proteinExistence type="predicted"/>
<dbReference type="OrthoDB" id="343818at2"/>
<dbReference type="Proteomes" id="UP000012313">
    <property type="component" value="Unassembled WGS sequence"/>
</dbReference>
<dbReference type="EMBL" id="AOHC02000013">
    <property type="protein sequence ID" value="EMY79215.1"/>
    <property type="molecule type" value="Genomic_DNA"/>
</dbReference>
<sequence length="132" mass="15470">MEKFERLQMACDELEINRKGLAELLRIHPSNASRLLTGETEFTWTYAELFQLKTNISAIWVMEGQGEFWLEESDGKKYTDYEILNLRIILKVPGLMKELEKLVKLPQEDQKFVIGLIDRFYKLSETLKNNPG</sequence>
<dbReference type="AlphaFoldDB" id="N1WJU1"/>